<reference evidence="1 2" key="1">
    <citation type="submission" date="2023-07" db="EMBL/GenBank/DDBJ databases">
        <authorList>
            <person name="Lian W.-H."/>
        </authorList>
    </citation>
    <scope>NUCLEOTIDE SEQUENCE [LARGE SCALE GENOMIC DNA]</scope>
    <source>
        <strain evidence="1 2">SYSU DXS3180</strain>
    </source>
</reference>
<name>A0ABV3ZHU8_9BACT</name>
<accession>A0ABV3ZHU8</accession>
<protein>
    <submittedName>
        <fullName evidence="1">Glycosyltransferase</fullName>
        <ecNumber evidence="1">2.4.-.-</ecNumber>
    </submittedName>
</protein>
<dbReference type="SUPFAM" id="SSF53756">
    <property type="entry name" value="UDP-Glycosyltransferase/glycogen phosphorylase"/>
    <property type="match status" value="1"/>
</dbReference>
<organism evidence="1 2">
    <name type="scientific">Danxiaibacter flavus</name>
    <dbReference type="NCBI Taxonomy" id="3049108"/>
    <lineage>
        <taxon>Bacteria</taxon>
        <taxon>Pseudomonadati</taxon>
        <taxon>Bacteroidota</taxon>
        <taxon>Chitinophagia</taxon>
        <taxon>Chitinophagales</taxon>
        <taxon>Chitinophagaceae</taxon>
        <taxon>Danxiaibacter</taxon>
    </lineage>
</organism>
<gene>
    <name evidence="1" type="ORF">QTN47_14550</name>
</gene>
<keyword evidence="1" id="KW-0328">Glycosyltransferase</keyword>
<dbReference type="EC" id="2.4.-.-" evidence="1"/>
<proteinExistence type="predicted"/>
<dbReference type="Proteomes" id="UP001560573">
    <property type="component" value="Unassembled WGS sequence"/>
</dbReference>
<dbReference type="EMBL" id="JAULBC010000004">
    <property type="protein sequence ID" value="MEX6688724.1"/>
    <property type="molecule type" value="Genomic_DNA"/>
</dbReference>
<dbReference type="RefSeq" id="WP_369330133.1">
    <property type="nucleotide sequence ID" value="NZ_JAULBC010000004.1"/>
</dbReference>
<sequence>MEKHLHIIVPRIPHPVDNSNHYDVYQMIAALHKNGVKIHLHCYNSSHDDIQNIVRQLCESIDFYHSENSPKIFSKPLPYIVEHKKNELLIEKLVLDDHPILIFGIACSYVATSPRLQQRKKFVRLYHIEFQTYKTRCFYSYNPFRRIYYWNESRLLHAYEKALIANIDGYAATCKRDMRMYHKEFDCTSVRFIPPFYSRVAEAPEGVGAYSLYFGDLSDVMHEKTVLTLLKEVYKFIHIPLVIAASNPSQKVLDAVAKHPHVHLVINPDEASLQDILSKAHIILLPSRYETGIQPGLLQALYNGRHCLANSKVVMNTGLESICHIADSPEAFRQRISQLYHQPFTKQEGLDRKVLLDNLYPNKTAAMLMDWIWGHSFEI</sequence>
<dbReference type="GO" id="GO:0016757">
    <property type="term" value="F:glycosyltransferase activity"/>
    <property type="evidence" value="ECO:0007669"/>
    <property type="project" value="UniProtKB-KW"/>
</dbReference>
<keyword evidence="1" id="KW-0808">Transferase</keyword>
<evidence type="ECO:0000313" key="2">
    <source>
        <dbReference type="Proteomes" id="UP001560573"/>
    </source>
</evidence>
<keyword evidence="2" id="KW-1185">Reference proteome</keyword>
<dbReference type="Pfam" id="PF13692">
    <property type="entry name" value="Glyco_trans_1_4"/>
    <property type="match status" value="1"/>
</dbReference>
<evidence type="ECO:0000313" key="1">
    <source>
        <dbReference type="EMBL" id="MEX6688724.1"/>
    </source>
</evidence>
<dbReference type="Gene3D" id="3.40.50.2000">
    <property type="entry name" value="Glycogen Phosphorylase B"/>
    <property type="match status" value="1"/>
</dbReference>
<comment type="caution">
    <text evidence="1">The sequence shown here is derived from an EMBL/GenBank/DDBJ whole genome shotgun (WGS) entry which is preliminary data.</text>
</comment>